<protein>
    <submittedName>
        <fullName evidence="1">Uncharacterized protein</fullName>
    </submittedName>
</protein>
<gene>
    <name evidence="1" type="ORF">A4U43_C01F17260</name>
</gene>
<dbReference type="AlphaFoldDB" id="A0A5P1FUQ8"/>
<accession>A0A5P1FUQ8</accession>
<proteinExistence type="predicted"/>
<dbReference type="Proteomes" id="UP000243459">
    <property type="component" value="Chromosome 1"/>
</dbReference>
<evidence type="ECO:0000313" key="1">
    <source>
        <dbReference type="EMBL" id="ONK80400.1"/>
    </source>
</evidence>
<sequence>MELKADVEEDPTTSDELGEIVELPRLDGNLFDSADSGSEFVYYDPVDPWAYPDTCGFISDQTWDPNSFEAEASNSPTSRIWKDVNEITGGYSISP</sequence>
<dbReference type="EMBL" id="CM007381">
    <property type="protein sequence ID" value="ONK80400.1"/>
    <property type="molecule type" value="Genomic_DNA"/>
</dbReference>
<name>A0A5P1FUQ8_ASPOF</name>
<reference evidence="2" key="1">
    <citation type="journal article" date="2017" name="Nat. Commun.">
        <title>The asparagus genome sheds light on the origin and evolution of a young Y chromosome.</title>
        <authorList>
            <person name="Harkess A."/>
            <person name="Zhou J."/>
            <person name="Xu C."/>
            <person name="Bowers J.E."/>
            <person name="Van der Hulst R."/>
            <person name="Ayyampalayam S."/>
            <person name="Mercati F."/>
            <person name="Riccardi P."/>
            <person name="McKain M.R."/>
            <person name="Kakrana A."/>
            <person name="Tang H."/>
            <person name="Ray J."/>
            <person name="Groenendijk J."/>
            <person name="Arikit S."/>
            <person name="Mathioni S.M."/>
            <person name="Nakano M."/>
            <person name="Shan H."/>
            <person name="Telgmann-Rauber A."/>
            <person name="Kanno A."/>
            <person name="Yue Z."/>
            <person name="Chen H."/>
            <person name="Li W."/>
            <person name="Chen Y."/>
            <person name="Xu X."/>
            <person name="Zhang Y."/>
            <person name="Luo S."/>
            <person name="Chen H."/>
            <person name="Gao J."/>
            <person name="Mao Z."/>
            <person name="Pires J.C."/>
            <person name="Luo M."/>
            <person name="Kudrna D."/>
            <person name="Wing R.A."/>
            <person name="Meyers B.C."/>
            <person name="Yi K."/>
            <person name="Kong H."/>
            <person name="Lavrijsen P."/>
            <person name="Sunseri F."/>
            <person name="Falavigna A."/>
            <person name="Ye Y."/>
            <person name="Leebens-Mack J.H."/>
            <person name="Chen G."/>
        </authorList>
    </citation>
    <scope>NUCLEOTIDE SEQUENCE [LARGE SCALE GENOMIC DNA]</scope>
    <source>
        <strain evidence="2">cv. DH0086</strain>
    </source>
</reference>
<organism evidence="1 2">
    <name type="scientific">Asparagus officinalis</name>
    <name type="common">Garden asparagus</name>
    <dbReference type="NCBI Taxonomy" id="4686"/>
    <lineage>
        <taxon>Eukaryota</taxon>
        <taxon>Viridiplantae</taxon>
        <taxon>Streptophyta</taxon>
        <taxon>Embryophyta</taxon>
        <taxon>Tracheophyta</taxon>
        <taxon>Spermatophyta</taxon>
        <taxon>Magnoliopsida</taxon>
        <taxon>Liliopsida</taxon>
        <taxon>Asparagales</taxon>
        <taxon>Asparagaceae</taxon>
        <taxon>Asparagoideae</taxon>
        <taxon>Asparagus</taxon>
    </lineage>
</organism>
<keyword evidence="2" id="KW-1185">Reference proteome</keyword>
<evidence type="ECO:0000313" key="2">
    <source>
        <dbReference type="Proteomes" id="UP000243459"/>
    </source>
</evidence>
<dbReference type="Gramene" id="ONK80400">
    <property type="protein sequence ID" value="ONK80400"/>
    <property type="gene ID" value="A4U43_C01F17260"/>
</dbReference>